<evidence type="ECO:0000256" key="1">
    <source>
        <dbReference type="ARBA" id="ARBA00000085"/>
    </source>
</evidence>
<dbReference type="CDD" id="cd00082">
    <property type="entry name" value="HisKA"/>
    <property type="match status" value="1"/>
</dbReference>
<keyword evidence="7" id="KW-1133">Transmembrane helix</keyword>
<dbReference type="Pfam" id="PF02518">
    <property type="entry name" value="HATPase_c"/>
    <property type="match status" value="1"/>
</dbReference>
<dbReference type="InterPro" id="IPR036890">
    <property type="entry name" value="HATPase_C_sf"/>
</dbReference>
<evidence type="ECO:0000256" key="3">
    <source>
        <dbReference type="ARBA" id="ARBA00022553"/>
    </source>
</evidence>
<keyword evidence="5" id="KW-0418">Kinase</keyword>
<dbReference type="Gene3D" id="1.10.287.130">
    <property type="match status" value="1"/>
</dbReference>
<dbReference type="InterPro" id="IPR050351">
    <property type="entry name" value="BphY/WalK/GraS-like"/>
</dbReference>
<dbReference type="GO" id="GO:0005886">
    <property type="term" value="C:plasma membrane"/>
    <property type="evidence" value="ECO:0007669"/>
    <property type="project" value="TreeGrafter"/>
</dbReference>
<name>A0A1X4XZY1_9BACT</name>
<evidence type="ECO:0000256" key="4">
    <source>
        <dbReference type="ARBA" id="ARBA00022679"/>
    </source>
</evidence>
<evidence type="ECO:0000256" key="6">
    <source>
        <dbReference type="ARBA" id="ARBA00023012"/>
    </source>
</evidence>
<dbReference type="GO" id="GO:0016036">
    <property type="term" value="P:cellular response to phosphate starvation"/>
    <property type="evidence" value="ECO:0007669"/>
    <property type="project" value="TreeGrafter"/>
</dbReference>
<keyword evidence="7" id="KW-0812">Transmembrane</keyword>
<gene>
    <name evidence="9" type="ORF">DESAMIL20_209</name>
</gene>
<dbReference type="GO" id="GO:0004721">
    <property type="term" value="F:phosphoprotein phosphatase activity"/>
    <property type="evidence" value="ECO:0007669"/>
    <property type="project" value="TreeGrafter"/>
</dbReference>
<dbReference type="SUPFAM" id="SSF47384">
    <property type="entry name" value="Homodimeric domain of signal transducing histidine kinase"/>
    <property type="match status" value="1"/>
</dbReference>
<dbReference type="PANTHER" id="PTHR45453">
    <property type="entry name" value="PHOSPHATE REGULON SENSOR PROTEIN PHOR"/>
    <property type="match status" value="1"/>
</dbReference>
<feature type="transmembrane region" description="Helical" evidence="7">
    <location>
        <begin position="7"/>
        <end position="24"/>
    </location>
</feature>
<dbReference type="SMART" id="SM00387">
    <property type="entry name" value="HATPase_c"/>
    <property type="match status" value="1"/>
</dbReference>
<dbReference type="EC" id="2.7.13.3" evidence="2"/>
<dbReference type="PRINTS" id="PR00344">
    <property type="entry name" value="BCTRLSENSOR"/>
</dbReference>
<dbReference type="AlphaFoldDB" id="A0A1X4XZY1"/>
<dbReference type="InterPro" id="IPR003661">
    <property type="entry name" value="HisK_dim/P_dom"/>
</dbReference>
<comment type="catalytic activity">
    <reaction evidence="1">
        <text>ATP + protein L-histidine = ADP + protein N-phospho-L-histidine.</text>
        <dbReference type="EC" id="2.7.13.3"/>
    </reaction>
</comment>
<dbReference type="Proteomes" id="UP000194141">
    <property type="component" value="Unassembled WGS sequence"/>
</dbReference>
<dbReference type="SUPFAM" id="SSF55874">
    <property type="entry name" value="ATPase domain of HSP90 chaperone/DNA topoisomerase II/histidine kinase"/>
    <property type="match status" value="1"/>
</dbReference>
<dbReference type="InterPro" id="IPR036097">
    <property type="entry name" value="HisK_dim/P_sf"/>
</dbReference>
<keyword evidence="7" id="KW-0472">Membrane</keyword>
<dbReference type="RefSeq" id="WP_086033023.1">
    <property type="nucleotide sequence ID" value="NZ_MDSU01000001.1"/>
</dbReference>
<dbReference type="PROSITE" id="PS50109">
    <property type="entry name" value="HIS_KIN"/>
    <property type="match status" value="1"/>
</dbReference>
<sequence length="406" mass="47324">MALFYKFLFFFVLLFNFIICLAVFQFFHLFFLSASLYAILTIIILEGFNHLIPESFQNHGNVFFRIFPIVNKIIEKQSQKIDKLSLHRSNLLKVIENIKLGVLLIDNKNTVILSNNYVSYIFDCNIEPGKSIIDGWENYKFLTLFDKFIKENFQKVEFEHKILKFNKILIENGYIIIIEDITKEESYQAMKMNFFSNASHELKTPITSIVGYAETLLLNNDIDKKDQNKFLKYIYQNALNLNDLINNILQLAEIEHFKQSSDVLSNVDILALLSELNINHLINSKNIEFIQECELSAIPFNKYHLKTILDNLLDNAFFYTKEGFIKLKCHNDNNYYIFEVQDSGIGIEKSQQEKIFERFYKIKSKGSGLGLAIVKHLVLIYNGSIELESTVGVGSLFRLKFPKKNE</sequence>
<keyword evidence="3" id="KW-0597">Phosphoprotein</keyword>
<evidence type="ECO:0000313" key="9">
    <source>
        <dbReference type="EMBL" id="OSS43101.1"/>
    </source>
</evidence>
<keyword evidence="10" id="KW-1185">Reference proteome</keyword>
<feature type="domain" description="Histidine kinase" evidence="8">
    <location>
        <begin position="197"/>
        <end position="405"/>
    </location>
</feature>
<evidence type="ECO:0000256" key="5">
    <source>
        <dbReference type="ARBA" id="ARBA00022777"/>
    </source>
</evidence>
<evidence type="ECO:0000256" key="7">
    <source>
        <dbReference type="SAM" id="Phobius"/>
    </source>
</evidence>
<dbReference type="Pfam" id="PF00512">
    <property type="entry name" value="HisKA"/>
    <property type="match status" value="1"/>
</dbReference>
<dbReference type="Gene3D" id="3.30.565.10">
    <property type="entry name" value="Histidine kinase-like ATPase, C-terminal domain"/>
    <property type="match status" value="1"/>
</dbReference>
<accession>A0A1X4XZY1</accession>
<dbReference type="PANTHER" id="PTHR45453:SF1">
    <property type="entry name" value="PHOSPHATE REGULON SENSOR PROTEIN PHOR"/>
    <property type="match status" value="1"/>
</dbReference>
<protein>
    <recommendedName>
        <fullName evidence="2">histidine kinase</fullName>
        <ecNumber evidence="2">2.7.13.3</ecNumber>
    </recommendedName>
</protein>
<dbReference type="GO" id="GO:0000155">
    <property type="term" value="F:phosphorelay sensor kinase activity"/>
    <property type="evidence" value="ECO:0007669"/>
    <property type="project" value="InterPro"/>
</dbReference>
<keyword evidence="6" id="KW-0902">Two-component regulatory system</keyword>
<evidence type="ECO:0000313" key="10">
    <source>
        <dbReference type="Proteomes" id="UP000194141"/>
    </source>
</evidence>
<dbReference type="FunFam" id="1.10.287.130:FF:000001">
    <property type="entry name" value="Two-component sensor histidine kinase"/>
    <property type="match status" value="1"/>
</dbReference>
<evidence type="ECO:0000256" key="2">
    <source>
        <dbReference type="ARBA" id="ARBA00012438"/>
    </source>
</evidence>
<dbReference type="InterPro" id="IPR004358">
    <property type="entry name" value="Sig_transdc_His_kin-like_C"/>
</dbReference>
<evidence type="ECO:0000259" key="8">
    <source>
        <dbReference type="PROSITE" id="PS50109"/>
    </source>
</evidence>
<keyword evidence="4 9" id="KW-0808">Transferase</keyword>
<dbReference type="InterPro" id="IPR005467">
    <property type="entry name" value="His_kinase_dom"/>
</dbReference>
<dbReference type="SMART" id="SM00388">
    <property type="entry name" value="HisKA"/>
    <property type="match status" value="1"/>
</dbReference>
<dbReference type="CDD" id="cd00075">
    <property type="entry name" value="HATPase"/>
    <property type="match status" value="1"/>
</dbReference>
<dbReference type="InterPro" id="IPR003594">
    <property type="entry name" value="HATPase_dom"/>
</dbReference>
<proteinExistence type="predicted"/>
<reference evidence="9 10" key="1">
    <citation type="journal article" date="2017" name="Front. Microbiol.">
        <title>Genome Sequence of Desulfurella amilsii Strain TR1 and Comparative Genomics of Desulfurellaceae Family.</title>
        <authorList>
            <person name="Florentino A.P."/>
            <person name="Stams A.J."/>
            <person name="Sanchez-Andrea I."/>
        </authorList>
    </citation>
    <scope>NUCLEOTIDE SEQUENCE [LARGE SCALE GENOMIC DNA]</scope>
    <source>
        <strain evidence="9 10">TR1</strain>
    </source>
</reference>
<dbReference type="STRING" id="1562698.DESAMIL20_209"/>
<organism evidence="9 10">
    <name type="scientific">Desulfurella amilsii</name>
    <dbReference type="NCBI Taxonomy" id="1562698"/>
    <lineage>
        <taxon>Bacteria</taxon>
        <taxon>Pseudomonadati</taxon>
        <taxon>Campylobacterota</taxon>
        <taxon>Desulfurellia</taxon>
        <taxon>Desulfurellales</taxon>
        <taxon>Desulfurellaceae</taxon>
        <taxon>Desulfurella</taxon>
    </lineage>
</organism>
<dbReference type="EMBL" id="MDSU01000001">
    <property type="protein sequence ID" value="OSS43101.1"/>
    <property type="molecule type" value="Genomic_DNA"/>
</dbReference>
<dbReference type="OrthoDB" id="9813151at2"/>
<comment type="caution">
    <text evidence="9">The sequence shown here is derived from an EMBL/GenBank/DDBJ whole genome shotgun (WGS) entry which is preliminary data.</text>
</comment>